<reference evidence="1 2" key="1">
    <citation type="journal article" date="2022" name="Evol. Bioinform. Online">
        <title>Draft Genome Sequence of Oceanobacillus jordanicus Strain GSFE11, a Halotolerant Plant Growth-Promoting Bacterial Endophyte Isolated From the Jordan Valley.</title>
        <authorList>
            <person name="Alhindi T."/>
            <person name="Albdaiwi R."/>
        </authorList>
    </citation>
    <scope>NUCLEOTIDE SEQUENCE [LARGE SCALE GENOMIC DNA]</scope>
    <source>
        <strain evidence="1 2">GSFE11</strain>
    </source>
</reference>
<sequence>MEESKSYSDYINKKYGTDRSPLIHKWRSLENNRMFHKRETFATANKDM</sequence>
<accession>A0AAW5BA88</accession>
<gene>
    <name evidence="1" type="ORF">K3T81_19260</name>
</gene>
<comment type="caution">
    <text evidence="1">The sequence shown here is derived from an EMBL/GenBank/DDBJ whole genome shotgun (WGS) entry which is preliminary data.</text>
</comment>
<protein>
    <submittedName>
        <fullName evidence="1">Uncharacterized protein</fullName>
    </submittedName>
</protein>
<evidence type="ECO:0000313" key="2">
    <source>
        <dbReference type="Proteomes" id="UP001199631"/>
    </source>
</evidence>
<name>A0AAW5BA88_9BACI</name>
<evidence type="ECO:0000313" key="1">
    <source>
        <dbReference type="EMBL" id="MCG3421266.1"/>
    </source>
</evidence>
<dbReference type="RefSeq" id="WP_238022196.1">
    <property type="nucleotide sequence ID" value="NZ_JAIFZM010000029.1"/>
</dbReference>
<dbReference type="Proteomes" id="UP001199631">
    <property type="component" value="Unassembled WGS sequence"/>
</dbReference>
<organism evidence="1 2">
    <name type="scientific">Oceanobacillus jordanicus</name>
    <dbReference type="NCBI Taxonomy" id="2867266"/>
    <lineage>
        <taxon>Bacteria</taxon>
        <taxon>Bacillati</taxon>
        <taxon>Bacillota</taxon>
        <taxon>Bacilli</taxon>
        <taxon>Bacillales</taxon>
        <taxon>Bacillaceae</taxon>
        <taxon>Oceanobacillus</taxon>
    </lineage>
</organism>
<keyword evidence="2" id="KW-1185">Reference proteome</keyword>
<proteinExistence type="predicted"/>
<dbReference type="EMBL" id="JAIFZM010000029">
    <property type="protein sequence ID" value="MCG3421266.1"/>
    <property type="molecule type" value="Genomic_DNA"/>
</dbReference>
<dbReference type="AlphaFoldDB" id="A0AAW5BA88"/>